<protein>
    <recommendedName>
        <fullName evidence="2">Knottins-like domain-containing protein</fullName>
    </recommendedName>
</protein>
<dbReference type="Gene3D" id="3.30.30.10">
    <property type="entry name" value="Knottin, scorpion toxin-like"/>
    <property type="match status" value="1"/>
</dbReference>
<dbReference type="STRING" id="4558.A0A1Z5S8Q7"/>
<name>A0A1Z5S8Q7_SORBI</name>
<dbReference type="InterPro" id="IPR036574">
    <property type="entry name" value="Scorpion_toxin-like_sf"/>
</dbReference>
<feature type="chain" id="PRO_5011118627" description="Knottins-like domain-containing protein" evidence="1">
    <location>
        <begin position="31"/>
        <end position="89"/>
    </location>
</feature>
<evidence type="ECO:0000256" key="1">
    <source>
        <dbReference type="SAM" id="SignalP"/>
    </source>
</evidence>
<evidence type="ECO:0000313" key="4">
    <source>
        <dbReference type="Proteomes" id="UP000000768"/>
    </source>
</evidence>
<gene>
    <name evidence="3" type="ORF">SORBI_3001G312000</name>
</gene>
<dbReference type="InParanoid" id="A0A1Z5S8Q7"/>
<dbReference type="Gramene" id="OQU92219">
    <property type="protein sequence ID" value="OQU92219"/>
    <property type="gene ID" value="SORBI_3001G312000"/>
</dbReference>
<reference evidence="3 4" key="1">
    <citation type="journal article" date="2009" name="Nature">
        <title>The Sorghum bicolor genome and the diversification of grasses.</title>
        <authorList>
            <person name="Paterson A.H."/>
            <person name="Bowers J.E."/>
            <person name="Bruggmann R."/>
            <person name="Dubchak I."/>
            <person name="Grimwood J."/>
            <person name="Gundlach H."/>
            <person name="Haberer G."/>
            <person name="Hellsten U."/>
            <person name="Mitros T."/>
            <person name="Poliakov A."/>
            <person name="Schmutz J."/>
            <person name="Spannagl M."/>
            <person name="Tang H."/>
            <person name="Wang X."/>
            <person name="Wicker T."/>
            <person name="Bharti A.K."/>
            <person name="Chapman J."/>
            <person name="Feltus F.A."/>
            <person name="Gowik U."/>
            <person name="Grigoriev I.V."/>
            <person name="Lyons E."/>
            <person name="Maher C.A."/>
            <person name="Martis M."/>
            <person name="Narechania A."/>
            <person name="Otillar R.P."/>
            <person name="Penning B.W."/>
            <person name="Salamov A.A."/>
            <person name="Wang Y."/>
            <person name="Zhang L."/>
            <person name="Carpita N.C."/>
            <person name="Freeling M."/>
            <person name="Gingle A.R."/>
            <person name="Hash C.T."/>
            <person name="Keller B."/>
            <person name="Klein P."/>
            <person name="Kresovich S."/>
            <person name="McCann M.C."/>
            <person name="Ming R."/>
            <person name="Peterson D.G."/>
            <person name="Mehboob-ur-Rahman"/>
            <person name="Ware D."/>
            <person name="Westhoff P."/>
            <person name="Mayer K.F."/>
            <person name="Messing J."/>
            <person name="Rokhsar D.S."/>
        </authorList>
    </citation>
    <scope>NUCLEOTIDE SEQUENCE [LARGE SCALE GENOMIC DNA]</scope>
    <source>
        <strain evidence="4">cv. BTx623</strain>
    </source>
</reference>
<keyword evidence="4" id="KW-1185">Reference proteome</keyword>
<dbReference type="AlphaFoldDB" id="A0A1Z5S8Q7"/>
<proteinExistence type="predicted"/>
<evidence type="ECO:0000259" key="2">
    <source>
        <dbReference type="SMART" id="SM00505"/>
    </source>
</evidence>
<dbReference type="InterPro" id="IPR003614">
    <property type="entry name" value="Knottins"/>
</dbReference>
<dbReference type="OMA" id="FRCFCIK"/>
<dbReference type="SMART" id="SM00505">
    <property type="entry name" value="Knot1"/>
    <property type="match status" value="1"/>
</dbReference>
<reference evidence="4" key="2">
    <citation type="journal article" date="2018" name="Plant J.">
        <title>The Sorghum bicolor reference genome: improved assembly, gene annotations, a transcriptome atlas, and signatures of genome organization.</title>
        <authorList>
            <person name="McCormick R.F."/>
            <person name="Truong S.K."/>
            <person name="Sreedasyam A."/>
            <person name="Jenkins J."/>
            <person name="Shu S."/>
            <person name="Sims D."/>
            <person name="Kennedy M."/>
            <person name="Amirebrahimi M."/>
            <person name="Weers B.D."/>
            <person name="McKinley B."/>
            <person name="Mattison A."/>
            <person name="Morishige D.T."/>
            <person name="Grimwood J."/>
            <person name="Schmutz J."/>
            <person name="Mullet J.E."/>
        </authorList>
    </citation>
    <scope>NUCLEOTIDE SEQUENCE [LARGE SCALE GENOMIC DNA]</scope>
    <source>
        <strain evidence="4">cv. BTx623</strain>
    </source>
</reference>
<accession>A0A1Z5S8Q7</accession>
<keyword evidence="1" id="KW-0732">Signal</keyword>
<organism evidence="3 4">
    <name type="scientific">Sorghum bicolor</name>
    <name type="common">Sorghum</name>
    <name type="synonym">Sorghum vulgare</name>
    <dbReference type="NCBI Taxonomy" id="4558"/>
    <lineage>
        <taxon>Eukaryota</taxon>
        <taxon>Viridiplantae</taxon>
        <taxon>Streptophyta</taxon>
        <taxon>Embryophyta</taxon>
        <taxon>Tracheophyta</taxon>
        <taxon>Spermatophyta</taxon>
        <taxon>Magnoliopsida</taxon>
        <taxon>Liliopsida</taxon>
        <taxon>Poales</taxon>
        <taxon>Poaceae</taxon>
        <taxon>PACMAD clade</taxon>
        <taxon>Panicoideae</taxon>
        <taxon>Andropogonodae</taxon>
        <taxon>Andropogoneae</taxon>
        <taxon>Sorghinae</taxon>
        <taxon>Sorghum</taxon>
    </lineage>
</organism>
<feature type="signal peptide" evidence="1">
    <location>
        <begin position="1"/>
        <end position="30"/>
    </location>
</feature>
<feature type="domain" description="Knottins-like" evidence="2">
    <location>
        <begin position="32"/>
        <end position="85"/>
    </location>
</feature>
<evidence type="ECO:0000313" key="3">
    <source>
        <dbReference type="EMBL" id="OQU92219.1"/>
    </source>
</evidence>
<dbReference type="EMBL" id="CM000760">
    <property type="protein sequence ID" value="OQU92219.1"/>
    <property type="molecule type" value="Genomic_DNA"/>
</dbReference>
<dbReference type="Proteomes" id="UP000000768">
    <property type="component" value="Chromosome 1"/>
</dbReference>
<sequence length="89" mass="9675">MEPSREKLSAAVVLLLTLLVMVAEMRPVQARDCLTRSTRLPGALCVRSDYCAIGCREEGKGYTGGKCLISPTPLDGIRCYCVKPCDSTH</sequence>
<dbReference type="GO" id="GO:0006952">
    <property type="term" value="P:defense response"/>
    <property type="evidence" value="ECO:0000318"/>
    <property type="project" value="GO_Central"/>
</dbReference>